<dbReference type="GO" id="GO:0043161">
    <property type="term" value="P:proteasome-mediated ubiquitin-dependent protein catabolic process"/>
    <property type="evidence" value="ECO:0007669"/>
    <property type="project" value="TreeGrafter"/>
</dbReference>
<dbReference type="GO" id="GO:0061630">
    <property type="term" value="F:ubiquitin protein ligase activity"/>
    <property type="evidence" value="ECO:0007669"/>
    <property type="project" value="TreeGrafter"/>
</dbReference>
<dbReference type="GO" id="GO:0000209">
    <property type="term" value="P:protein polyubiquitination"/>
    <property type="evidence" value="ECO:0007669"/>
    <property type="project" value="TreeGrafter"/>
</dbReference>
<dbReference type="PANTHER" id="PTHR24104:SF25">
    <property type="entry name" value="PROTEIN LIN-41"/>
    <property type="match status" value="1"/>
</dbReference>
<proteinExistence type="predicted"/>
<feature type="repeat" description="NHL" evidence="2">
    <location>
        <begin position="187"/>
        <end position="228"/>
    </location>
</feature>
<dbReference type="eggNOG" id="KOG2177">
    <property type="taxonomic scope" value="Eukaryota"/>
</dbReference>
<dbReference type="InterPro" id="IPR001258">
    <property type="entry name" value="NHL_repeat"/>
</dbReference>
<dbReference type="PROSITE" id="PS51125">
    <property type="entry name" value="NHL"/>
    <property type="match status" value="3"/>
</dbReference>
<dbReference type="CDD" id="cd05819">
    <property type="entry name" value="NHL"/>
    <property type="match status" value="1"/>
</dbReference>
<dbReference type="InterPro" id="IPR050952">
    <property type="entry name" value="TRIM-NHL_E3_ligases"/>
</dbReference>
<dbReference type="Pfam" id="PF01436">
    <property type="entry name" value="NHL"/>
    <property type="match status" value="2"/>
</dbReference>
<dbReference type="SUPFAM" id="SSF101898">
    <property type="entry name" value="NHL repeat"/>
    <property type="match status" value="1"/>
</dbReference>
<dbReference type="PANTHER" id="PTHR24104">
    <property type="entry name" value="E3 UBIQUITIN-PROTEIN LIGASE NHLRC1-RELATED"/>
    <property type="match status" value="1"/>
</dbReference>
<reference evidence="3" key="1">
    <citation type="submission" date="2017-05" db="UniProtKB">
        <authorList>
            <consortium name="EnsemblMetazoa"/>
        </authorList>
    </citation>
    <scope>IDENTIFICATION</scope>
</reference>
<organism evidence="3">
    <name type="scientific">Amphimedon queenslandica</name>
    <name type="common">Sponge</name>
    <dbReference type="NCBI Taxonomy" id="400682"/>
    <lineage>
        <taxon>Eukaryota</taxon>
        <taxon>Metazoa</taxon>
        <taxon>Porifera</taxon>
        <taxon>Demospongiae</taxon>
        <taxon>Heteroscleromorpha</taxon>
        <taxon>Haplosclerida</taxon>
        <taxon>Niphatidae</taxon>
        <taxon>Amphimedon</taxon>
    </lineage>
</organism>
<name>A0A1X7UTW8_AMPQE</name>
<accession>A0A1X7UTW8</accession>
<evidence type="ECO:0000313" key="3">
    <source>
        <dbReference type="EnsemblMetazoa" id="Aqu2.1.31440_001"/>
    </source>
</evidence>
<dbReference type="AlphaFoldDB" id="A0A1X7UTW8"/>
<dbReference type="InParanoid" id="A0A1X7UTW8"/>
<feature type="repeat" description="NHL" evidence="2">
    <location>
        <begin position="108"/>
        <end position="136"/>
    </location>
</feature>
<evidence type="ECO:0008006" key="4">
    <source>
        <dbReference type="Google" id="ProtNLM"/>
    </source>
</evidence>
<evidence type="ECO:0000256" key="2">
    <source>
        <dbReference type="PROSITE-ProRule" id="PRU00504"/>
    </source>
</evidence>
<protein>
    <recommendedName>
        <fullName evidence="4">SMP-30/Gluconolactonase/LRE-like region domain-containing protein</fullName>
    </recommendedName>
</protein>
<dbReference type="Gene3D" id="2.120.10.30">
    <property type="entry name" value="TolB, C-terminal domain"/>
    <property type="match status" value="2"/>
</dbReference>
<dbReference type="InterPro" id="IPR011042">
    <property type="entry name" value="6-blade_b-propeller_TolB-like"/>
</dbReference>
<feature type="repeat" description="NHL" evidence="2">
    <location>
        <begin position="232"/>
        <end position="274"/>
    </location>
</feature>
<keyword evidence="1" id="KW-0677">Repeat</keyword>
<evidence type="ECO:0000256" key="1">
    <source>
        <dbReference type="ARBA" id="ARBA00022737"/>
    </source>
</evidence>
<sequence length="371" mass="40147">MNKIADPKVKPVSLSLSMEAPDSSLLCIPLSFLRSSLVGEGDEPIHTTVTTASTDPGVYRIQCNPSTSGSHTVKIQVDSVHLKDSFIPYIDLGSITPVHAIPECLRVYPWAVAVTDDNHVIVTECYDNCVTILDREGKKVKSLGEESGNVKFCFPRGIAFTPDKFILVSDSNRIQKISIDGYLVALVGEEGEGPLQFKMPTGLAISPETGKIYVADSGNCRIQVLNPDLTFSHAFGSKGSANGQFKAPHDIAIDSQGLVYVTEANCRIQKFSPSGEFVGQFDIEGSRPGQQKSSPYSIAIDTADTGLVYVTKEDSDRITVLDSEGVLKCSFGTAGERYYDSSLTSLAFDKDGLLYVCSFNGSLAIHRRIVQ</sequence>
<dbReference type="EnsemblMetazoa" id="Aqu2.1.31440_001">
    <property type="protein sequence ID" value="Aqu2.1.31440_001"/>
    <property type="gene ID" value="Aqu2.1.31440"/>
</dbReference>
<dbReference type="GO" id="GO:0008270">
    <property type="term" value="F:zinc ion binding"/>
    <property type="evidence" value="ECO:0007669"/>
    <property type="project" value="UniProtKB-KW"/>
</dbReference>